<feature type="compositionally biased region" description="Polar residues" evidence="9">
    <location>
        <begin position="699"/>
        <end position="716"/>
    </location>
</feature>
<dbReference type="GO" id="GO:0007094">
    <property type="term" value="P:mitotic spindle assembly checkpoint signaling"/>
    <property type="evidence" value="ECO:0007669"/>
    <property type="project" value="InterPro"/>
</dbReference>
<proteinExistence type="predicted"/>
<organism evidence="12 13">
    <name type="scientific">Mytilus galloprovincialis</name>
    <name type="common">Mediterranean mussel</name>
    <dbReference type="NCBI Taxonomy" id="29158"/>
    <lineage>
        <taxon>Eukaryota</taxon>
        <taxon>Metazoa</taxon>
        <taxon>Spiralia</taxon>
        <taxon>Lophotrochozoa</taxon>
        <taxon>Mollusca</taxon>
        <taxon>Bivalvia</taxon>
        <taxon>Autobranchia</taxon>
        <taxon>Pteriomorphia</taxon>
        <taxon>Mytilida</taxon>
        <taxon>Mytiloidea</taxon>
        <taxon>Mytilidae</taxon>
        <taxon>Mytilinae</taxon>
        <taxon>Mytilus</taxon>
    </lineage>
</organism>
<dbReference type="PANTHER" id="PTHR14030:SF4">
    <property type="entry name" value="BUB1 KINASE, ISOFORM A-RELATED"/>
    <property type="match status" value="1"/>
</dbReference>
<keyword evidence="8" id="KW-0175">Coiled coil</keyword>
<feature type="compositionally biased region" description="Polar residues" evidence="9">
    <location>
        <begin position="725"/>
        <end position="737"/>
    </location>
</feature>
<dbReference type="InterPro" id="IPR000719">
    <property type="entry name" value="Prot_kinase_dom"/>
</dbReference>
<dbReference type="Pfam" id="PF08311">
    <property type="entry name" value="Mad3_BUB1_I"/>
    <property type="match status" value="1"/>
</dbReference>
<sequence>MAPKIFQEFSIWKLNLYLALLLTLETVLTYDLRDSIACASFYKDELNITTYSTDKSQASYYRFLLVDPKAKYLLVGSMNKVTILNLDNIASTKQVINLNPDQDKLNYCTYQKPEQGQSDTIHVSFMTTFVVSPCRSQKERHRQFEDELRTYSGEDPLEVWYRYLVWTEQNCVKGGKENNLEKLLENYLKQFTEEKRYHNDPRYVSAWIRYANMCKDPSDIFNYMFDQKIGNELSCFYESWAWILEQMGNTKKANLIYQEGIKRRSEPMDLLERKYNNFQMRVARGLAGKIMDDAPEESVEKRAALGQLKTMSRKVPVNRADNTALKPRGLGLQSIKPAQVGQSFQIFNDENQDPSLPGQQGDWSDVPTKAAVNKENERKAGVWSKAKIPCKTVAPPPTPSFTPFIDETADQPMATPRKLPEVGNQVLSARKPLKHTDNLHNLRHETNDPTQRSMYCKDKVYCGAEEYSLEEIRAAKWFSKKKKEEDKRRLEEEQQLIDEQREQLRRNQLMLQQEAEQFRMRQQTLQQEHQAILEQCKSEIQRQQEEFKREREMMIQRQKEILEKEIEERMNAGLAAAGGGGNREKSSSKQLNFVEMNESSSRPTQNSILQTQSPLDTSSKKPLNSLSVMTDTKVSPSLPHGYQENTLERPSQQCTVPSISFQSEKPSLPNVFQPRAKQDCSSVKPAEEVHPAQGHLSLSEVQNNSYRTPINKSMAMSSAGGRNSGGRQSMSEPSPTVNTKEAMQLVMGMFNASLAIDANLGWEDDDDDNMVTVPPVSQPPVSNAPFTIFTDDQMDTGERNENAVNRLSNKSTDFIGQRKKGLNRGGLQSVSKDNFETMEYEGKMEAIESQARDDITICPIGTNQSFAAAARVASTPFNRDKPLDSLSDVSRISAHSDAKTSLQIYTDSHLHTSKEEIKDLSPIMEGSNEESSGNHGQSTVNSVFAKSHTSHAAMETDFCDIPKFEDLNQSTHVIDITKYTPSPSVHLQIKPRNPFDENDIDKFLHTSSPPLESKSNYYERDELLPEIRVANMIDLGQDTFIAEELVGKGGYAKVYKISSYDYLNEYGEDSPETLALKVQSPPCPWEFYICNELQNRLTQMNNPVDIKPAMMNAKKGYFFNNCSCILTDYHAQGTLLDLVNKLTKSNSTVGEALAMYVTIEMLYMIEYLHKCQIIHGDVKPDNFLLIDIPKLKNSTDPSVVFGGASRCMQLIDFGQSIDMSKYPKGTTFMAKVKTSGFQCIEMQTDRPWTYQTDLFGLVGTIHVLVFRKYMQVYQSYGEWKITSSLVRSWNVPLWKKLFHECLNIPSCDEIPDISVIRKEFEEYFCNNLLDKYNSIQNALSLQLL</sequence>
<evidence type="ECO:0000256" key="9">
    <source>
        <dbReference type="SAM" id="MobiDB-lite"/>
    </source>
</evidence>
<dbReference type="PROSITE" id="PS00108">
    <property type="entry name" value="PROTEIN_KINASE_ST"/>
    <property type="match status" value="1"/>
</dbReference>
<keyword evidence="13" id="KW-1185">Reference proteome</keyword>
<evidence type="ECO:0000313" key="12">
    <source>
        <dbReference type="EMBL" id="VDI65064.1"/>
    </source>
</evidence>
<dbReference type="EMBL" id="UYJE01008583">
    <property type="protein sequence ID" value="VDI65064.1"/>
    <property type="molecule type" value="Genomic_DNA"/>
</dbReference>
<dbReference type="InterPro" id="IPR008271">
    <property type="entry name" value="Ser/Thr_kinase_AS"/>
</dbReference>
<dbReference type="EC" id="2.7.11.1" evidence="12"/>
<feature type="region of interest" description="Disordered" evidence="9">
    <location>
        <begin position="595"/>
        <end position="638"/>
    </location>
</feature>
<dbReference type="GO" id="GO:0051754">
    <property type="term" value="P:meiotic sister chromatid cohesion, centromeric"/>
    <property type="evidence" value="ECO:0007669"/>
    <property type="project" value="TreeGrafter"/>
</dbReference>
<feature type="region of interest" description="Disordered" evidence="9">
    <location>
        <begin position="689"/>
        <end position="737"/>
    </location>
</feature>
<dbReference type="InterPro" id="IPR011990">
    <property type="entry name" value="TPR-like_helical_dom_sf"/>
</dbReference>
<name>A0A8B6GKB9_MYTGA</name>
<feature type="domain" description="BUB1 N-terminal" evidence="11">
    <location>
        <begin position="144"/>
        <end position="303"/>
    </location>
</feature>
<evidence type="ECO:0000256" key="1">
    <source>
        <dbReference type="ARBA" id="ARBA00004629"/>
    </source>
</evidence>
<dbReference type="PROSITE" id="PS00107">
    <property type="entry name" value="PROTEIN_KINASE_ATP"/>
    <property type="match status" value="1"/>
</dbReference>
<dbReference type="SMART" id="SM00777">
    <property type="entry name" value="Mad3_BUB1_I"/>
    <property type="match status" value="1"/>
</dbReference>
<evidence type="ECO:0000256" key="5">
    <source>
        <dbReference type="ARBA" id="ARBA00022840"/>
    </source>
</evidence>
<protein>
    <submittedName>
        <fullName evidence="12">Checkpoint serine/threonine-protein kinase</fullName>
        <ecNumber evidence="12">2.7.11.1</ecNumber>
    </submittedName>
</protein>
<evidence type="ECO:0000313" key="13">
    <source>
        <dbReference type="Proteomes" id="UP000596742"/>
    </source>
</evidence>
<keyword evidence="3 7" id="KW-0547">Nucleotide-binding</keyword>
<keyword evidence="5 7" id="KW-0067">ATP-binding</keyword>
<feature type="coiled-coil region" evidence="8">
    <location>
        <begin position="480"/>
        <end position="557"/>
    </location>
</feature>
<dbReference type="Pfam" id="PF00069">
    <property type="entry name" value="Pkinase"/>
    <property type="match status" value="1"/>
</dbReference>
<evidence type="ECO:0000256" key="4">
    <source>
        <dbReference type="ARBA" id="ARBA00022838"/>
    </source>
</evidence>
<dbReference type="PANTHER" id="PTHR14030">
    <property type="entry name" value="MITOTIC CHECKPOINT SERINE/THREONINE-PROTEIN KINASE BUB1"/>
    <property type="match status" value="1"/>
</dbReference>
<feature type="compositionally biased region" description="Polar residues" evidence="9">
    <location>
        <begin position="597"/>
        <end position="635"/>
    </location>
</feature>
<dbReference type="InterPro" id="IPR011009">
    <property type="entry name" value="Kinase-like_dom_sf"/>
</dbReference>
<dbReference type="SUPFAM" id="SSF56112">
    <property type="entry name" value="Protein kinase-like (PK-like)"/>
    <property type="match status" value="1"/>
</dbReference>
<keyword evidence="12" id="KW-0418">Kinase</keyword>
<keyword evidence="4" id="KW-0995">Kinetochore</keyword>
<keyword evidence="2" id="KW-0158">Chromosome</keyword>
<comment type="subcellular location">
    <subcellularLocation>
        <location evidence="1">Chromosome</location>
        <location evidence="1">Centromere</location>
        <location evidence="1">Kinetochore</location>
    </subcellularLocation>
</comment>
<keyword evidence="6" id="KW-0137">Centromere</keyword>
<dbReference type="SUPFAM" id="SSF101912">
    <property type="entry name" value="Sema domain"/>
    <property type="match status" value="1"/>
</dbReference>
<dbReference type="PROSITE" id="PS51489">
    <property type="entry name" value="BUB1_N"/>
    <property type="match status" value="1"/>
</dbReference>
<dbReference type="GO" id="GO:0000776">
    <property type="term" value="C:kinetochore"/>
    <property type="evidence" value="ECO:0007669"/>
    <property type="project" value="UniProtKB-KW"/>
</dbReference>
<dbReference type="InterPro" id="IPR015943">
    <property type="entry name" value="WD40/YVTN_repeat-like_dom_sf"/>
</dbReference>
<dbReference type="InterPro" id="IPR036352">
    <property type="entry name" value="Semap_dom_sf"/>
</dbReference>
<evidence type="ECO:0000256" key="7">
    <source>
        <dbReference type="PROSITE-ProRule" id="PRU10141"/>
    </source>
</evidence>
<gene>
    <name evidence="12" type="ORF">MGAL_10B078788</name>
</gene>
<dbReference type="InterPro" id="IPR015661">
    <property type="entry name" value="Bub1/Mad3"/>
</dbReference>
<keyword evidence="12" id="KW-0808">Transferase</keyword>
<dbReference type="GO" id="GO:0005524">
    <property type="term" value="F:ATP binding"/>
    <property type="evidence" value="ECO:0007669"/>
    <property type="project" value="UniProtKB-UniRule"/>
</dbReference>
<dbReference type="GO" id="GO:0032991">
    <property type="term" value="C:protein-containing complex"/>
    <property type="evidence" value="ECO:0007669"/>
    <property type="project" value="UniProtKB-ARBA"/>
</dbReference>
<evidence type="ECO:0000256" key="8">
    <source>
        <dbReference type="SAM" id="Coils"/>
    </source>
</evidence>
<dbReference type="GO" id="GO:0005634">
    <property type="term" value="C:nucleus"/>
    <property type="evidence" value="ECO:0007669"/>
    <property type="project" value="TreeGrafter"/>
</dbReference>
<dbReference type="Gene3D" id="1.10.510.10">
    <property type="entry name" value="Transferase(Phosphotransferase) domain 1"/>
    <property type="match status" value="1"/>
</dbReference>
<dbReference type="InterPro" id="IPR013212">
    <property type="entry name" value="Mad3/Bub1_I"/>
</dbReference>
<dbReference type="GO" id="GO:0004674">
    <property type="term" value="F:protein serine/threonine kinase activity"/>
    <property type="evidence" value="ECO:0007669"/>
    <property type="project" value="UniProtKB-EC"/>
</dbReference>
<dbReference type="InterPro" id="IPR017441">
    <property type="entry name" value="Protein_kinase_ATP_BS"/>
</dbReference>
<dbReference type="PROSITE" id="PS50011">
    <property type="entry name" value="PROTEIN_KINASE_DOM"/>
    <property type="match status" value="1"/>
</dbReference>
<evidence type="ECO:0000256" key="2">
    <source>
        <dbReference type="ARBA" id="ARBA00022454"/>
    </source>
</evidence>
<feature type="binding site" evidence="7">
    <location>
        <position position="1077"/>
    </location>
    <ligand>
        <name>ATP</name>
        <dbReference type="ChEBI" id="CHEBI:30616"/>
    </ligand>
</feature>
<dbReference type="Gene3D" id="2.130.10.10">
    <property type="entry name" value="YVTN repeat-like/Quinoprotein amine dehydrogenase"/>
    <property type="match status" value="1"/>
</dbReference>
<accession>A0A8B6GKB9</accession>
<reference evidence="12" key="1">
    <citation type="submission" date="2018-11" db="EMBL/GenBank/DDBJ databases">
        <authorList>
            <person name="Alioto T."/>
            <person name="Alioto T."/>
        </authorList>
    </citation>
    <scope>NUCLEOTIDE SEQUENCE</scope>
</reference>
<dbReference type="Proteomes" id="UP000596742">
    <property type="component" value="Unassembled WGS sequence"/>
</dbReference>
<feature type="domain" description="Protein kinase" evidence="10">
    <location>
        <begin position="1040"/>
        <end position="1324"/>
    </location>
</feature>
<evidence type="ECO:0000256" key="3">
    <source>
        <dbReference type="ARBA" id="ARBA00022741"/>
    </source>
</evidence>
<comment type="caution">
    <text evidence="12">The sequence shown here is derived from an EMBL/GenBank/DDBJ whole genome shotgun (WGS) entry which is preliminary data.</text>
</comment>
<evidence type="ECO:0000259" key="10">
    <source>
        <dbReference type="PROSITE" id="PS50011"/>
    </source>
</evidence>
<dbReference type="Gene3D" id="1.25.40.430">
    <property type="match status" value="1"/>
</dbReference>
<evidence type="ECO:0000259" key="11">
    <source>
        <dbReference type="PROSITE" id="PS51489"/>
    </source>
</evidence>
<dbReference type="SMART" id="SM00220">
    <property type="entry name" value="S_TKc"/>
    <property type="match status" value="1"/>
</dbReference>
<dbReference type="SUPFAM" id="SSF48452">
    <property type="entry name" value="TPR-like"/>
    <property type="match status" value="1"/>
</dbReference>
<evidence type="ECO:0000256" key="6">
    <source>
        <dbReference type="ARBA" id="ARBA00023328"/>
    </source>
</evidence>
<dbReference type="OrthoDB" id="248495at2759"/>